<proteinExistence type="predicted"/>
<gene>
    <name evidence="2" type="ORF">BSZ36_04300</name>
</gene>
<protein>
    <recommendedName>
        <fullName evidence="4">DUF4835 domain-containing protein</fullName>
    </recommendedName>
</protein>
<dbReference type="InterPro" id="IPR032274">
    <property type="entry name" value="DUF4835"/>
</dbReference>
<evidence type="ECO:0000313" key="3">
    <source>
        <dbReference type="Proteomes" id="UP000216446"/>
    </source>
</evidence>
<keyword evidence="3" id="KW-1185">Reference proteome</keyword>
<dbReference type="Pfam" id="PF16119">
    <property type="entry name" value="DUF4835"/>
    <property type="match status" value="1"/>
</dbReference>
<dbReference type="RefSeq" id="WP_179271015.1">
    <property type="nucleotide sequence ID" value="NZ_MQWB01000001.1"/>
</dbReference>
<dbReference type="Proteomes" id="UP000216446">
    <property type="component" value="Unassembled WGS sequence"/>
</dbReference>
<reference evidence="2 3" key="1">
    <citation type="submission" date="2016-11" db="EMBL/GenBank/DDBJ databases">
        <title>Study of marine rhodopsin-containing bacteria.</title>
        <authorList>
            <person name="Yoshizawa S."/>
            <person name="Kumagai Y."/>
            <person name="Kogure K."/>
        </authorList>
    </citation>
    <scope>NUCLEOTIDE SEQUENCE [LARGE SCALE GENOMIC DNA]</scope>
    <source>
        <strain evidence="2 3">SG-29</strain>
    </source>
</reference>
<accession>A0A259TWX1</accession>
<feature type="signal peptide" evidence="1">
    <location>
        <begin position="1"/>
        <end position="19"/>
    </location>
</feature>
<organism evidence="2 3">
    <name type="scientific">Rubricoccus marinus</name>
    <dbReference type="NCBI Taxonomy" id="716817"/>
    <lineage>
        <taxon>Bacteria</taxon>
        <taxon>Pseudomonadati</taxon>
        <taxon>Rhodothermota</taxon>
        <taxon>Rhodothermia</taxon>
        <taxon>Rhodothermales</taxon>
        <taxon>Rubricoccaceae</taxon>
        <taxon>Rubricoccus</taxon>
    </lineage>
</organism>
<dbReference type="EMBL" id="MQWB01000001">
    <property type="protein sequence ID" value="OZC02272.1"/>
    <property type="molecule type" value="Genomic_DNA"/>
</dbReference>
<evidence type="ECO:0000256" key="1">
    <source>
        <dbReference type="SAM" id="SignalP"/>
    </source>
</evidence>
<name>A0A259TWX1_9BACT</name>
<evidence type="ECO:0000313" key="2">
    <source>
        <dbReference type="EMBL" id="OZC02272.1"/>
    </source>
</evidence>
<feature type="chain" id="PRO_5013125094" description="DUF4835 domain-containing protein" evidence="1">
    <location>
        <begin position="20"/>
        <end position="299"/>
    </location>
</feature>
<comment type="caution">
    <text evidence="2">The sequence shown here is derived from an EMBL/GenBank/DDBJ whole genome shotgun (WGS) entry which is preliminary data.</text>
</comment>
<dbReference type="AlphaFoldDB" id="A0A259TWX1"/>
<keyword evidence="1" id="KW-0732">Signal</keyword>
<dbReference type="InParanoid" id="A0A259TWX1"/>
<sequence>MRRIVPLLFALLFAGASHAQELNCTVRVDRSQLNGDEFAFLDELQEDVSRYINNRAWTQDVFQDRERIDCSMQIILNEADGLSIFNGEIVVRASRPIYGSAQPTQLVLISDNDWAFTYTRGQSLVFDPERYDSFTSVLDFYTFLILGYDYDSFASLGGTPHFEQARRIAERARSNAGAQGWGNEFGEERSRYDLIRELLDPAFLPLRRAHFTYHFEVLDQFLLGPEDAWDRATGVLEELHELFLQFNTRRYATDVFFTAKYQELAALLREAPQRSEAYAFLSEMDPAHLSEYDKLVSGR</sequence>
<evidence type="ECO:0008006" key="4">
    <source>
        <dbReference type="Google" id="ProtNLM"/>
    </source>
</evidence>